<dbReference type="InterPro" id="IPR036236">
    <property type="entry name" value="Znf_C2H2_sf"/>
</dbReference>
<dbReference type="GO" id="GO:0006400">
    <property type="term" value="P:tRNA modification"/>
    <property type="evidence" value="ECO:0007669"/>
    <property type="project" value="TreeGrafter"/>
</dbReference>
<gene>
    <name evidence="12" type="ORF">MKZ38_001573</name>
</gene>
<dbReference type="PROSITE" id="PS00028">
    <property type="entry name" value="ZINC_FINGER_C2H2_1"/>
    <property type="match status" value="1"/>
</dbReference>
<dbReference type="PANTHER" id="PTHR11088:SF89">
    <property type="entry name" value="TRNA DIMETHYLALLYLTRANSFERASE"/>
    <property type="match status" value="1"/>
</dbReference>
<dbReference type="InterPro" id="IPR013087">
    <property type="entry name" value="Znf_C2H2_type"/>
</dbReference>
<evidence type="ECO:0000256" key="3">
    <source>
        <dbReference type="ARBA" id="ARBA00022723"/>
    </source>
</evidence>
<dbReference type="InterPro" id="IPR003604">
    <property type="entry name" value="Matrin/U1-like-C_Znf_C2H2"/>
</dbReference>
<comment type="catalytic activity">
    <reaction evidence="8 9">
        <text>adenosine(37) in tRNA + dimethylallyl diphosphate = N(6)-dimethylallyladenosine(37) in tRNA + diphosphate</text>
        <dbReference type="Rhea" id="RHEA:26482"/>
        <dbReference type="Rhea" id="RHEA-COMP:10162"/>
        <dbReference type="Rhea" id="RHEA-COMP:10375"/>
        <dbReference type="ChEBI" id="CHEBI:33019"/>
        <dbReference type="ChEBI" id="CHEBI:57623"/>
        <dbReference type="ChEBI" id="CHEBI:74411"/>
        <dbReference type="ChEBI" id="CHEBI:74415"/>
        <dbReference type="EC" id="2.5.1.75"/>
    </reaction>
</comment>
<keyword evidence="3" id="KW-0479">Metal-binding</keyword>
<evidence type="ECO:0000313" key="12">
    <source>
        <dbReference type="EMBL" id="KAJ2901660.1"/>
    </source>
</evidence>
<dbReference type="PANTHER" id="PTHR11088">
    <property type="entry name" value="TRNA DIMETHYLALLYLTRANSFERASE"/>
    <property type="match status" value="1"/>
</dbReference>
<evidence type="ECO:0000313" key="13">
    <source>
        <dbReference type="Proteomes" id="UP001201980"/>
    </source>
</evidence>
<comment type="function">
    <text evidence="8">Catalyzes the transfer of a dimethylallyl group onto the adenine at position 37.</text>
</comment>
<dbReference type="InterPro" id="IPR018022">
    <property type="entry name" value="IPT"/>
</dbReference>
<dbReference type="InterPro" id="IPR030666">
    <property type="entry name" value="IPP_transferase_euk"/>
</dbReference>
<evidence type="ECO:0000256" key="9">
    <source>
        <dbReference type="RuleBase" id="RU003783"/>
    </source>
</evidence>
<evidence type="ECO:0000256" key="1">
    <source>
        <dbReference type="ARBA" id="ARBA00005842"/>
    </source>
</evidence>
<dbReference type="Pfam" id="PF01715">
    <property type="entry name" value="IPPT"/>
    <property type="match status" value="1"/>
</dbReference>
<keyword evidence="13" id="KW-1185">Reference proteome</keyword>
<evidence type="ECO:0000256" key="10">
    <source>
        <dbReference type="RuleBase" id="RU003785"/>
    </source>
</evidence>
<keyword evidence="2 8" id="KW-0808">Transferase</keyword>
<dbReference type="InterPro" id="IPR022755">
    <property type="entry name" value="Znf_C2H2_jaz"/>
</dbReference>
<dbReference type="Pfam" id="PF12171">
    <property type="entry name" value="zf-C2H2_jaz"/>
    <property type="match status" value="1"/>
</dbReference>
<sequence>MAAKPRQDPLVVIFGSTGTGKSDLAVELALRFNGEIINADAMQMYRGMPIVTNKMTVEEQRGVPHHLLGIIDVNTDTWDISKFKPEASAIIHDIRKRGRLPIVVGGTHYYVDSLLFNDRAIEVEEPADSELSEHPILNGPPELIYQKLREVDPIMADRWHPNEIRKIRRSLQIFLRTGRRASDIYAEQERKRFENQQEAPWPALLFWVYTEPETLEERLRTRVDKMVDRGVLDEVQSQLDSFSQAASAKKNIDYTKGIWQSVGPKELKPYFKSAAKEPRLLNECLENMKVATRQCAKGQLRYIRLRTIRGLEQHGLSDSLYLVDSSDLSQWKEDVVEPAMQITNNFLAGTPLPLPTAVSTTARAVLLDNSHKKGVHCRKVCDTCNRTFTMEHEWEKHLKGRNHRRALQRARRRALVVASDAGAVQESPG</sequence>
<dbReference type="GO" id="GO:0008270">
    <property type="term" value="F:zinc ion binding"/>
    <property type="evidence" value="ECO:0007669"/>
    <property type="project" value="UniProtKB-KW"/>
</dbReference>
<evidence type="ECO:0000256" key="7">
    <source>
        <dbReference type="ARBA" id="ARBA00022840"/>
    </source>
</evidence>
<evidence type="ECO:0000256" key="8">
    <source>
        <dbReference type="PIRNR" id="PIRNR039110"/>
    </source>
</evidence>
<dbReference type="GO" id="GO:0005524">
    <property type="term" value="F:ATP binding"/>
    <property type="evidence" value="ECO:0007669"/>
    <property type="project" value="UniProtKB-UniRule"/>
</dbReference>
<dbReference type="SUPFAM" id="SSF57667">
    <property type="entry name" value="beta-beta-alpha zinc fingers"/>
    <property type="match status" value="1"/>
</dbReference>
<evidence type="ECO:0000259" key="11">
    <source>
        <dbReference type="PROSITE" id="PS00028"/>
    </source>
</evidence>
<evidence type="ECO:0000256" key="2">
    <source>
        <dbReference type="ARBA" id="ARBA00022679"/>
    </source>
</evidence>
<accession>A0AAD5WRE4</accession>
<dbReference type="Gene3D" id="1.10.20.140">
    <property type="match status" value="1"/>
</dbReference>
<keyword evidence="8" id="KW-0963">Cytoplasm</keyword>
<dbReference type="Gene3D" id="3.40.50.300">
    <property type="entry name" value="P-loop containing nucleotide triphosphate hydrolases"/>
    <property type="match status" value="1"/>
</dbReference>
<proteinExistence type="inferred from homology"/>
<evidence type="ECO:0000256" key="5">
    <source>
        <dbReference type="ARBA" id="ARBA00022771"/>
    </source>
</evidence>
<dbReference type="PIRSF" id="PIRSF039110">
    <property type="entry name" value="IPP_transferase"/>
    <property type="match status" value="1"/>
</dbReference>
<dbReference type="NCBIfam" id="TIGR00174">
    <property type="entry name" value="miaA"/>
    <property type="match status" value="1"/>
</dbReference>
<evidence type="ECO:0000256" key="4">
    <source>
        <dbReference type="ARBA" id="ARBA00022741"/>
    </source>
</evidence>
<dbReference type="InterPro" id="IPR027417">
    <property type="entry name" value="P-loop_NTPase"/>
</dbReference>
<dbReference type="SUPFAM" id="SSF52540">
    <property type="entry name" value="P-loop containing nucleoside triphosphate hydrolases"/>
    <property type="match status" value="2"/>
</dbReference>
<evidence type="ECO:0000256" key="6">
    <source>
        <dbReference type="ARBA" id="ARBA00022833"/>
    </source>
</evidence>
<reference evidence="12" key="1">
    <citation type="submission" date="2022-07" db="EMBL/GenBank/DDBJ databases">
        <title>Draft genome sequence of Zalerion maritima ATCC 34329, a (micro)plastics degrading marine fungus.</title>
        <authorList>
            <person name="Paco A."/>
            <person name="Goncalves M.F.M."/>
            <person name="Rocha-Santos T.A.P."/>
            <person name="Alves A."/>
        </authorList>
    </citation>
    <scope>NUCLEOTIDE SEQUENCE</scope>
    <source>
        <strain evidence="12">ATCC 34329</strain>
    </source>
</reference>
<dbReference type="EMBL" id="JAKWBI020000143">
    <property type="protein sequence ID" value="KAJ2901660.1"/>
    <property type="molecule type" value="Genomic_DNA"/>
</dbReference>
<dbReference type="GO" id="GO:0003676">
    <property type="term" value="F:nucleic acid binding"/>
    <property type="evidence" value="ECO:0007669"/>
    <property type="project" value="InterPro"/>
</dbReference>
<dbReference type="GO" id="GO:0052381">
    <property type="term" value="F:tRNA dimethylallyltransferase activity"/>
    <property type="evidence" value="ECO:0007669"/>
    <property type="project" value="UniProtKB-UniRule"/>
</dbReference>
<dbReference type="GO" id="GO:0005739">
    <property type="term" value="C:mitochondrion"/>
    <property type="evidence" value="ECO:0007669"/>
    <property type="project" value="TreeGrafter"/>
</dbReference>
<keyword evidence="6" id="KW-0862">Zinc</keyword>
<keyword evidence="5" id="KW-0863">Zinc-finger</keyword>
<dbReference type="AlphaFoldDB" id="A0AAD5WRE4"/>
<protein>
    <recommendedName>
        <fullName evidence="8 9">tRNA dimethylallyltransferase</fullName>
        <ecNumber evidence="8 9">2.5.1.75</ecNumber>
    </recommendedName>
</protein>
<dbReference type="EC" id="2.5.1.75" evidence="8 9"/>
<dbReference type="Proteomes" id="UP001201980">
    <property type="component" value="Unassembled WGS sequence"/>
</dbReference>
<comment type="similarity">
    <text evidence="1 8 10">Belongs to the IPP transferase family.</text>
</comment>
<dbReference type="SMART" id="SM00451">
    <property type="entry name" value="ZnF_U1"/>
    <property type="match status" value="1"/>
</dbReference>
<organism evidence="12 13">
    <name type="scientific">Zalerion maritima</name>
    <dbReference type="NCBI Taxonomy" id="339359"/>
    <lineage>
        <taxon>Eukaryota</taxon>
        <taxon>Fungi</taxon>
        <taxon>Dikarya</taxon>
        <taxon>Ascomycota</taxon>
        <taxon>Pezizomycotina</taxon>
        <taxon>Sordariomycetes</taxon>
        <taxon>Lulworthiomycetidae</taxon>
        <taxon>Lulworthiales</taxon>
        <taxon>Lulworthiaceae</taxon>
        <taxon>Zalerion</taxon>
    </lineage>
</organism>
<comment type="caution">
    <text evidence="12">The sequence shown here is derived from an EMBL/GenBank/DDBJ whole genome shotgun (WGS) entry which is preliminary data.</text>
</comment>
<feature type="domain" description="C2H2-type" evidence="11">
    <location>
        <begin position="381"/>
        <end position="403"/>
    </location>
</feature>
<keyword evidence="7 8" id="KW-0067">ATP-binding</keyword>
<name>A0AAD5WRE4_9PEZI</name>
<dbReference type="HAMAP" id="MF_00185">
    <property type="entry name" value="IPP_trans"/>
    <property type="match status" value="1"/>
</dbReference>
<keyword evidence="8 9" id="KW-0819">tRNA processing</keyword>
<dbReference type="InterPro" id="IPR039657">
    <property type="entry name" value="Dimethylallyltransferase"/>
</dbReference>
<keyword evidence="4 8" id="KW-0547">Nucleotide-binding</keyword>